<evidence type="ECO:0000256" key="12">
    <source>
        <dbReference type="PROSITE-ProRule" id="PRU10144"/>
    </source>
</evidence>
<keyword evidence="7 13" id="KW-0798">TonB box</keyword>
<feature type="signal peptide" evidence="15">
    <location>
        <begin position="1"/>
        <end position="36"/>
    </location>
</feature>
<evidence type="ECO:0000256" key="9">
    <source>
        <dbReference type="ARBA" id="ARBA00023170"/>
    </source>
</evidence>
<keyword evidence="4 11" id="KW-1134">Transmembrane beta strand</keyword>
<dbReference type="SUPFAM" id="SSF56935">
    <property type="entry name" value="Porins"/>
    <property type="match status" value="1"/>
</dbReference>
<feature type="compositionally biased region" description="Polar residues" evidence="14">
    <location>
        <begin position="442"/>
        <end position="452"/>
    </location>
</feature>
<keyword evidence="3 11" id="KW-0813">Transport</keyword>
<evidence type="ECO:0000256" key="1">
    <source>
        <dbReference type="ARBA" id="ARBA00004571"/>
    </source>
</evidence>
<dbReference type="KEGG" id="tcl:Tchl_1646"/>
<evidence type="ECO:0000256" key="2">
    <source>
        <dbReference type="ARBA" id="ARBA00009810"/>
    </source>
</evidence>
<evidence type="ECO:0000256" key="14">
    <source>
        <dbReference type="SAM" id="MobiDB-lite"/>
    </source>
</evidence>
<dbReference type="InterPro" id="IPR000531">
    <property type="entry name" value="Beta-barrel_TonB"/>
</dbReference>
<evidence type="ECO:0000256" key="7">
    <source>
        <dbReference type="ARBA" id="ARBA00023077"/>
    </source>
</evidence>
<dbReference type="Gene3D" id="2.40.170.20">
    <property type="entry name" value="TonB-dependent receptor, beta-barrel domain"/>
    <property type="match status" value="1"/>
</dbReference>
<keyword evidence="9 16" id="KW-0675">Receptor</keyword>
<keyword evidence="8 11" id="KW-0472">Membrane</keyword>
<dbReference type="AlphaFoldDB" id="A0A1H5WRW4"/>
<dbReference type="EMBL" id="CP018839">
    <property type="protein sequence ID" value="APR04504.1"/>
    <property type="molecule type" value="Genomic_DNA"/>
</dbReference>
<evidence type="ECO:0000313" key="16">
    <source>
        <dbReference type="EMBL" id="APR04504.1"/>
    </source>
</evidence>
<dbReference type="Gene3D" id="2.170.130.10">
    <property type="entry name" value="TonB-dependent receptor, plug domain"/>
    <property type="match status" value="1"/>
</dbReference>
<sequence length="705" mass="77035">MNCKTSPASTLHSPLRLTRLTLAVAATFQLSALATAAEVQLPRIDVVGSDAEAVKKIPGAVNIVTKEDLEQSQPLSTEAALKSVPGIVIKPEEESAIVGNIGMRGLSAADYKTLILEDGVPVAPGLFVGNARYYNPRIQRMESIEVLKGAASLRYGPSTIGGVINYKTKTPAPGVSVSGRIGSHGYREATLEAGGQSPSGEAIGGLVFTGARSDGFQDKDFEMQDLMVKGGMALGDKQWIGVKFTNYENDANISYRGVFLDAYRAEAGFNPAPDDWFLTERRSFDINHEWTINADTTLSTLVYWSEMFRDYWRFGTVKDAPTKIVNGLTQWNYSDSVNGNNRSFDRFGIDSRLNIAHNSFGMRNETELGIRFMDEEMVDQTIQATRATPRTGTIAKDVVDAAKSYALFAQNRFIINDRLAVTPGVRIENYEQTRKDRRKTAAQGNKADTSNTEVMPGIGATFQLAPMAQLYGGVYKAFSPALNGDALNGLSDQQLDAERSVNVEIGVRGSNARLRYEVTAFRMDFDNQIIPANSNSLFQTTNGGETLHQGLEAAIGYDFGRGFSIDANATYIPDAEFVGNRYKANGSLDIPDGNRVTYTPEWVANLILGYKSGPLKTALSINYVDEQYTDATNSRALKENTSGFFTGKMDAYTTADLTASYTINKQLSVFGAVKNLADEHYIASLRQGIYVGPERSYEIGAKYSF</sequence>
<accession>A0A1H5WRW4</accession>
<evidence type="ECO:0000256" key="10">
    <source>
        <dbReference type="ARBA" id="ARBA00023237"/>
    </source>
</evidence>
<evidence type="ECO:0000256" key="8">
    <source>
        <dbReference type="ARBA" id="ARBA00023136"/>
    </source>
</evidence>
<dbReference type="InterPro" id="IPR036942">
    <property type="entry name" value="Beta-barrel_TonB_sf"/>
</dbReference>
<dbReference type="CDD" id="cd01347">
    <property type="entry name" value="ligand_gated_channel"/>
    <property type="match status" value="1"/>
</dbReference>
<dbReference type="PANTHER" id="PTHR30442:SF0">
    <property type="entry name" value="FE(3+) DICITRATE TRANSPORT PROTEIN FECA"/>
    <property type="match status" value="1"/>
</dbReference>
<reference evidence="16 17" key="1">
    <citation type="submission" date="2016-12" db="EMBL/GenBank/DDBJ databases">
        <title>Complete genome sequence of Thauera chlorobenzoica, a Betaproteobacterium degrading haloaromatics anaerobically to CO2 and halides.</title>
        <authorList>
            <person name="Goris T."/>
            <person name="Mergelsberg M."/>
            <person name="Boll M."/>
        </authorList>
    </citation>
    <scope>NUCLEOTIDE SEQUENCE [LARGE SCALE GENOMIC DNA]</scope>
    <source>
        <strain evidence="16 17">3CB1</strain>
    </source>
</reference>
<dbReference type="PANTHER" id="PTHR30442">
    <property type="entry name" value="IRON III DICITRATE TRANSPORT PROTEIN FECA"/>
    <property type="match status" value="1"/>
</dbReference>
<dbReference type="InterPro" id="IPR012910">
    <property type="entry name" value="Plug_dom"/>
</dbReference>
<evidence type="ECO:0000256" key="3">
    <source>
        <dbReference type="ARBA" id="ARBA00022448"/>
    </source>
</evidence>
<comment type="subcellular location">
    <subcellularLocation>
        <location evidence="1 11">Cell outer membrane</location>
        <topology evidence="1 11">Multi-pass membrane protein</topology>
    </subcellularLocation>
</comment>
<evidence type="ECO:0000313" key="17">
    <source>
        <dbReference type="Proteomes" id="UP000185739"/>
    </source>
</evidence>
<dbReference type="PROSITE" id="PS01156">
    <property type="entry name" value="TONB_DEPENDENT_REC_2"/>
    <property type="match status" value="1"/>
</dbReference>
<dbReference type="InterPro" id="IPR010917">
    <property type="entry name" value="TonB_rcpt_CS"/>
</dbReference>
<dbReference type="InterPro" id="IPR039426">
    <property type="entry name" value="TonB-dep_rcpt-like"/>
</dbReference>
<evidence type="ECO:0000256" key="15">
    <source>
        <dbReference type="SAM" id="SignalP"/>
    </source>
</evidence>
<evidence type="ECO:0000256" key="11">
    <source>
        <dbReference type="PROSITE-ProRule" id="PRU01360"/>
    </source>
</evidence>
<organism evidence="16 17">
    <name type="scientific">Thauera chlorobenzoica</name>
    <dbReference type="NCBI Taxonomy" id="96773"/>
    <lineage>
        <taxon>Bacteria</taxon>
        <taxon>Pseudomonadati</taxon>
        <taxon>Pseudomonadota</taxon>
        <taxon>Betaproteobacteria</taxon>
        <taxon>Rhodocyclales</taxon>
        <taxon>Zoogloeaceae</taxon>
        <taxon>Thauera</taxon>
    </lineage>
</organism>
<evidence type="ECO:0000256" key="6">
    <source>
        <dbReference type="ARBA" id="ARBA00022729"/>
    </source>
</evidence>
<comment type="similarity">
    <text evidence="2 11 13">Belongs to the TonB-dependent receptor family.</text>
</comment>
<gene>
    <name evidence="16" type="ORF">Tchl_1646</name>
</gene>
<keyword evidence="6 15" id="KW-0732">Signal</keyword>
<dbReference type="Pfam" id="PF00593">
    <property type="entry name" value="TonB_dep_Rec_b-barrel"/>
    <property type="match status" value="1"/>
</dbReference>
<proteinExistence type="inferred from homology"/>
<dbReference type="Proteomes" id="UP000185739">
    <property type="component" value="Chromosome"/>
</dbReference>
<evidence type="ECO:0000256" key="4">
    <source>
        <dbReference type="ARBA" id="ARBA00022452"/>
    </source>
</evidence>
<dbReference type="RefSeq" id="WP_075147979.1">
    <property type="nucleotide sequence ID" value="NZ_CP018839.1"/>
</dbReference>
<dbReference type="InterPro" id="IPR037066">
    <property type="entry name" value="Plug_dom_sf"/>
</dbReference>
<dbReference type="GO" id="GO:0033214">
    <property type="term" value="P:siderophore-iron import into cell"/>
    <property type="evidence" value="ECO:0007669"/>
    <property type="project" value="TreeGrafter"/>
</dbReference>
<dbReference type="Pfam" id="PF07715">
    <property type="entry name" value="Plug"/>
    <property type="match status" value="1"/>
</dbReference>
<feature type="short sequence motif" description="TonB C-terminal box" evidence="12">
    <location>
        <begin position="688"/>
        <end position="705"/>
    </location>
</feature>
<dbReference type="OrthoDB" id="9760494at2"/>
<keyword evidence="10 11" id="KW-0998">Cell outer membrane</keyword>
<dbReference type="PROSITE" id="PS52016">
    <property type="entry name" value="TONB_DEPENDENT_REC_3"/>
    <property type="match status" value="1"/>
</dbReference>
<name>A0A1H5WRW4_9RHOO</name>
<feature type="chain" id="PRO_5043949317" evidence="15">
    <location>
        <begin position="37"/>
        <end position="705"/>
    </location>
</feature>
<evidence type="ECO:0000256" key="5">
    <source>
        <dbReference type="ARBA" id="ARBA00022692"/>
    </source>
</evidence>
<feature type="region of interest" description="Disordered" evidence="14">
    <location>
        <begin position="432"/>
        <end position="452"/>
    </location>
</feature>
<dbReference type="GO" id="GO:0009279">
    <property type="term" value="C:cell outer membrane"/>
    <property type="evidence" value="ECO:0007669"/>
    <property type="project" value="UniProtKB-SubCell"/>
</dbReference>
<dbReference type="STRING" id="96773.Tchl_1646"/>
<protein>
    <submittedName>
        <fullName evidence="16">TonB-dependent siderophore receptor</fullName>
    </submittedName>
</protein>
<evidence type="ECO:0000256" key="13">
    <source>
        <dbReference type="RuleBase" id="RU003357"/>
    </source>
</evidence>
<keyword evidence="17" id="KW-1185">Reference proteome</keyword>
<keyword evidence="5 11" id="KW-0812">Transmembrane</keyword>